<dbReference type="InterPro" id="IPR014762">
    <property type="entry name" value="DNA_mismatch_repair_CS"/>
</dbReference>
<dbReference type="Pfam" id="PF08676">
    <property type="entry name" value="MutL_C"/>
    <property type="match status" value="1"/>
</dbReference>
<dbReference type="NCBIfam" id="TIGR00585">
    <property type="entry name" value="mutl"/>
    <property type="match status" value="1"/>
</dbReference>
<dbReference type="PROSITE" id="PS00058">
    <property type="entry name" value="DNA_MISMATCH_REPAIR_1"/>
    <property type="match status" value="1"/>
</dbReference>
<dbReference type="Gene3D" id="3.30.565.10">
    <property type="entry name" value="Histidine kinase-like ATPase, C-terminal domain"/>
    <property type="match status" value="1"/>
</dbReference>
<dbReference type="SMART" id="SM01340">
    <property type="entry name" value="DNA_mis_repair"/>
    <property type="match status" value="1"/>
</dbReference>
<dbReference type="PANTHER" id="PTHR10073">
    <property type="entry name" value="DNA MISMATCH REPAIR PROTEIN MLH, PMS, MUTL"/>
    <property type="match status" value="1"/>
</dbReference>
<evidence type="ECO:0000256" key="1">
    <source>
        <dbReference type="ARBA" id="ARBA00006082"/>
    </source>
</evidence>
<reference evidence="8" key="2">
    <citation type="submission" date="2023-01" db="EMBL/GenBank/DDBJ databases">
        <title>Draft genome sequence of Agaribacter marinus strain NBRC 110023.</title>
        <authorList>
            <person name="Sun Q."/>
            <person name="Mori K."/>
        </authorList>
    </citation>
    <scope>NUCLEOTIDE SEQUENCE</scope>
    <source>
        <strain evidence="8">NBRC 110023</strain>
    </source>
</reference>
<dbReference type="SUPFAM" id="SSF54211">
    <property type="entry name" value="Ribosomal protein S5 domain 2-like"/>
    <property type="match status" value="1"/>
</dbReference>
<comment type="similarity">
    <text evidence="1 5">Belongs to the DNA mismatch repair MutL/HexB family.</text>
</comment>
<dbReference type="InterPro" id="IPR042121">
    <property type="entry name" value="MutL_C_regsub"/>
</dbReference>
<dbReference type="AlphaFoldDB" id="A0AA37T0R8"/>
<comment type="function">
    <text evidence="5">This protein is involved in the repair of mismatches in DNA. It is required for dam-dependent methyl-directed DNA mismatch repair. May act as a 'molecular matchmaker', a protein that promotes the formation of a stable complex between two or more DNA-binding proteins in an ATP-dependent manner without itself being part of a final effector complex.</text>
</comment>
<evidence type="ECO:0000256" key="4">
    <source>
        <dbReference type="ARBA" id="ARBA00023204"/>
    </source>
</evidence>
<dbReference type="SUPFAM" id="SSF55874">
    <property type="entry name" value="ATPase domain of HSP90 chaperone/DNA topoisomerase II/histidine kinase"/>
    <property type="match status" value="1"/>
</dbReference>
<dbReference type="InterPro" id="IPR013507">
    <property type="entry name" value="DNA_mismatch_S5_2-like"/>
</dbReference>
<keyword evidence="9" id="KW-1185">Reference proteome</keyword>
<dbReference type="GO" id="GO:0005524">
    <property type="term" value="F:ATP binding"/>
    <property type="evidence" value="ECO:0007669"/>
    <property type="project" value="InterPro"/>
</dbReference>
<dbReference type="GO" id="GO:0140664">
    <property type="term" value="F:ATP-dependent DNA damage sensor activity"/>
    <property type="evidence" value="ECO:0007669"/>
    <property type="project" value="InterPro"/>
</dbReference>
<dbReference type="InterPro" id="IPR036890">
    <property type="entry name" value="HATPase_C_sf"/>
</dbReference>
<dbReference type="Gene3D" id="3.30.1370.100">
    <property type="entry name" value="MutL, C-terminal domain, regulatory subdomain"/>
    <property type="match status" value="1"/>
</dbReference>
<keyword evidence="4 5" id="KW-0234">DNA repair</keyword>
<protein>
    <recommendedName>
        <fullName evidence="2 5">DNA mismatch repair protein MutL</fullName>
    </recommendedName>
</protein>
<dbReference type="InterPro" id="IPR002099">
    <property type="entry name" value="MutL/Mlh/PMS"/>
</dbReference>
<dbReference type="RefSeq" id="WP_284218161.1">
    <property type="nucleotide sequence ID" value="NZ_BSOT01000006.1"/>
</dbReference>
<sequence length="657" mass="72486">MSADTLAKPTIRVLPPQLANQIAAGEVVERPASVVKELVENSIDAGATSIHVEIEQGGHKRICIRDNGRGIAKDELRLALSRHATSKIYGLDDLDAIVSMGFRGEALASISSVSRCLLTSKPVTQDEAWQAKAEGRDMDVEVTPAAHPNGTSVDVVDLFYNTPARRRFLRAAKTEFQHIEHVIKRIALGHANVAFELTHNNKKILKFPAATTLKRIEQVCKPAFVHEMAEVNYAYEELVITGWVSKVGVGFDNNEQQYLFINNRMMKDRLLMHAIRQAYEGMLPDAKYSGFVIFLHIPPDELDVNVHPAKHEVRFRQGRKVHDAIFKAISEVVLSGAKTESKNSTHEYFSPEKAAMVQPRTDDTERPPNQQNSTSIDEQATQVRDYVRPIQTISPQGPGLSSGVNKRSGASGLYKEGFSNNSANAAITEAGRNYQSLMTSASRCNQAQSASPTADSLECLLFNEHLLINIAADVSATASTTNRGSATKLFAIPIDGIVSAFLKYKFIEPEDIVQQPLLMPVSVQHADLHSDKSEIDRVIQLFAQYGFTLTANVNKVTLKQVPAFFRQLPWAKMFAPLVSSILVSIVSKNQDASDDETLSFFDSLAINYVKCVPMNTEAVFQLVNDAQLNLHNMAYDIGRELNMSSLLLNAKVLNAEG</sequence>
<feature type="domain" description="DNA mismatch repair protein S5" evidence="7">
    <location>
        <begin position="216"/>
        <end position="334"/>
    </location>
</feature>
<dbReference type="Gene3D" id="3.30.230.10">
    <property type="match status" value="1"/>
</dbReference>
<feature type="region of interest" description="Disordered" evidence="6">
    <location>
        <begin position="340"/>
        <end position="382"/>
    </location>
</feature>
<keyword evidence="3 5" id="KW-0227">DNA damage</keyword>
<evidence type="ECO:0000313" key="9">
    <source>
        <dbReference type="Proteomes" id="UP001156601"/>
    </source>
</evidence>
<feature type="compositionally biased region" description="Polar residues" evidence="6">
    <location>
        <begin position="367"/>
        <end position="382"/>
    </location>
</feature>
<dbReference type="CDD" id="cd16926">
    <property type="entry name" value="HATPase_MutL-MLH-PMS-like"/>
    <property type="match status" value="1"/>
</dbReference>
<dbReference type="GO" id="GO:0032300">
    <property type="term" value="C:mismatch repair complex"/>
    <property type="evidence" value="ECO:0007669"/>
    <property type="project" value="InterPro"/>
</dbReference>
<dbReference type="Proteomes" id="UP001156601">
    <property type="component" value="Unassembled WGS sequence"/>
</dbReference>
<evidence type="ECO:0000256" key="2">
    <source>
        <dbReference type="ARBA" id="ARBA00021975"/>
    </source>
</evidence>
<evidence type="ECO:0000256" key="6">
    <source>
        <dbReference type="SAM" id="MobiDB-lite"/>
    </source>
</evidence>
<dbReference type="GO" id="GO:0016887">
    <property type="term" value="F:ATP hydrolysis activity"/>
    <property type="evidence" value="ECO:0007669"/>
    <property type="project" value="InterPro"/>
</dbReference>
<dbReference type="SUPFAM" id="SSF118116">
    <property type="entry name" value="DNA mismatch repair protein MutL"/>
    <property type="match status" value="1"/>
</dbReference>
<accession>A0AA37T0R8</accession>
<dbReference type="InterPro" id="IPR037198">
    <property type="entry name" value="MutL_C_sf"/>
</dbReference>
<dbReference type="InterPro" id="IPR020568">
    <property type="entry name" value="Ribosomal_Su5_D2-typ_SF"/>
</dbReference>
<dbReference type="Pfam" id="PF13589">
    <property type="entry name" value="HATPase_c_3"/>
    <property type="match status" value="1"/>
</dbReference>
<reference evidence="8" key="1">
    <citation type="journal article" date="2014" name="Int. J. Syst. Evol. Microbiol.">
        <title>Complete genome sequence of Corynebacterium casei LMG S-19264T (=DSM 44701T), isolated from a smear-ripened cheese.</title>
        <authorList>
            <consortium name="US DOE Joint Genome Institute (JGI-PGF)"/>
            <person name="Walter F."/>
            <person name="Albersmeier A."/>
            <person name="Kalinowski J."/>
            <person name="Ruckert C."/>
        </authorList>
    </citation>
    <scope>NUCLEOTIDE SEQUENCE</scope>
    <source>
        <strain evidence="8">NBRC 110023</strain>
    </source>
</reference>
<dbReference type="InterPro" id="IPR020667">
    <property type="entry name" value="DNA_mismatch_repair_MutL"/>
</dbReference>
<dbReference type="InterPro" id="IPR014721">
    <property type="entry name" value="Ribsml_uS5_D2-typ_fold_subgr"/>
</dbReference>
<evidence type="ECO:0000259" key="7">
    <source>
        <dbReference type="SMART" id="SM01340"/>
    </source>
</evidence>
<dbReference type="Pfam" id="PF01119">
    <property type="entry name" value="DNA_mis_repair"/>
    <property type="match status" value="1"/>
</dbReference>
<name>A0AA37T0R8_9ALTE</name>
<dbReference type="PANTHER" id="PTHR10073:SF12">
    <property type="entry name" value="DNA MISMATCH REPAIR PROTEIN MLH1"/>
    <property type="match status" value="1"/>
</dbReference>
<dbReference type="HAMAP" id="MF_00149">
    <property type="entry name" value="DNA_mis_repair"/>
    <property type="match status" value="1"/>
</dbReference>
<comment type="caution">
    <text evidence="8">The sequence shown here is derived from an EMBL/GenBank/DDBJ whole genome shotgun (WGS) entry which is preliminary data.</text>
</comment>
<organism evidence="8 9">
    <name type="scientific">Agaribacter marinus</name>
    <dbReference type="NCBI Taxonomy" id="1431249"/>
    <lineage>
        <taxon>Bacteria</taxon>
        <taxon>Pseudomonadati</taxon>
        <taxon>Pseudomonadota</taxon>
        <taxon>Gammaproteobacteria</taxon>
        <taxon>Alteromonadales</taxon>
        <taxon>Alteromonadaceae</taxon>
        <taxon>Agaribacter</taxon>
    </lineage>
</organism>
<proteinExistence type="inferred from homology"/>
<dbReference type="InterPro" id="IPR014790">
    <property type="entry name" value="MutL_C"/>
</dbReference>
<evidence type="ECO:0000256" key="3">
    <source>
        <dbReference type="ARBA" id="ARBA00022763"/>
    </source>
</evidence>
<dbReference type="GO" id="GO:0030983">
    <property type="term" value="F:mismatched DNA binding"/>
    <property type="evidence" value="ECO:0007669"/>
    <property type="project" value="InterPro"/>
</dbReference>
<evidence type="ECO:0000313" key="8">
    <source>
        <dbReference type="EMBL" id="GLR71829.1"/>
    </source>
</evidence>
<dbReference type="FunFam" id="3.30.565.10:FF:000003">
    <property type="entry name" value="DNA mismatch repair endonuclease MutL"/>
    <property type="match status" value="1"/>
</dbReference>
<evidence type="ECO:0000256" key="5">
    <source>
        <dbReference type="HAMAP-Rule" id="MF_00149"/>
    </source>
</evidence>
<gene>
    <name evidence="5 8" type="primary">mutL</name>
    <name evidence="8" type="ORF">GCM10007852_27370</name>
</gene>
<dbReference type="GO" id="GO:0006298">
    <property type="term" value="P:mismatch repair"/>
    <property type="evidence" value="ECO:0007669"/>
    <property type="project" value="UniProtKB-UniRule"/>
</dbReference>
<dbReference type="EMBL" id="BSOT01000006">
    <property type="protein sequence ID" value="GLR71829.1"/>
    <property type="molecule type" value="Genomic_DNA"/>
</dbReference>
<dbReference type="InterPro" id="IPR038973">
    <property type="entry name" value="MutL/Mlh/Pms-like"/>
</dbReference>